<dbReference type="InterPro" id="IPR012337">
    <property type="entry name" value="RNaseH-like_sf"/>
</dbReference>
<evidence type="ECO:0000313" key="2">
    <source>
        <dbReference type="EMBL" id="OXU16423.1"/>
    </source>
</evidence>
<dbReference type="Gene3D" id="3.30.420.10">
    <property type="entry name" value="Ribonuclease H-like superfamily/Ribonuclease H"/>
    <property type="match status" value="1"/>
</dbReference>
<dbReference type="Proteomes" id="UP000215335">
    <property type="component" value="Unassembled WGS sequence"/>
</dbReference>
<dbReference type="STRING" id="543379.A0A232EDK7"/>
<accession>A0A232EDK7</accession>
<evidence type="ECO:0000259" key="1">
    <source>
        <dbReference type="PROSITE" id="PS50994"/>
    </source>
</evidence>
<dbReference type="PANTHER" id="PTHR37984">
    <property type="entry name" value="PROTEIN CBG26694"/>
    <property type="match status" value="1"/>
</dbReference>
<dbReference type="EMBL" id="NNAY01006262">
    <property type="protein sequence ID" value="OXU16423.1"/>
    <property type="molecule type" value="Genomic_DNA"/>
</dbReference>
<organism evidence="2 3">
    <name type="scientific">Trichomalopsis sarcophagae</name>
    <dbReference type="NCBI Taxonomy" id="543379"/>
    <lineage>
        <taxon>Eukaryota</taxon>
        <taxon>Metazoa</taxon>
        <taxon>Ecdysozoa</taxon>
        <taxon>Arthropoda</taxon>
        <taxon>Hexapoda</taxon>
        <taxon>Insecta</taxon>
        <taxon>Pterygota</taxon>
        <taxon>Neoptera</taxon>
        <taxon>Endopterygota</taxon>
        <taxon>Hymenoptera</taxon>
        <taxon>Apocrita</taxon>
        <taxon>Proctotrupomorpha</taxon>
        <taxon>Chalcidoidea</taxon>
        <taxon>Pteromalidae</taxon>
        <taxon>Pteromalinae</taxon>
        <taxon>Trichomalopsis</taxon>
    </lineage>
</organism>
<dbReference type="InterPro" id="IPR001584">
    <property type="entry name" value="Integrase_cat-core"/>
</dbReference>
<evidence type="ECO:0000313" key="3">
    <source>
        <dbReference type="Proteomes" id="UP000215335"/>
    </source>
</evidence>
<proteinExistence type="predicted"/>
<dbReference type="AlphaFoldDB" id="A0A232EDK7"/>
<sequence length="245" mass="28959">MYSWWALKKATSKATINRMRAYFEKVGKPERVLSDHGTQFMSGAWRDFLSQEGVQPIYCSIPHPQANPSERVMRELGKFFRMYCSETHTAWARYLPQVNYWLNHTAHSTTKYTPYELHYGVPNKNPIRDKIKFPEELPEPYAVKVELANSRTDKVHKRQKEKQATWSRIPIKDGDLVLLRVPKQSNLLERKIAKFFHLYYGPYRVLRSFNENAYELVGMDVPQKLVGRYNRADLRVYIQPENNND</sequence>
<dbReference type="GO" id="GO:0015074">
    <property type="term" value="P:DNA integration"/>
    <property type="evidence" value="ECO:0007669"/>
    <property type="project" value="InterPro"/>
</dbReference>
<dbReference type="OrthoDB" id="7555155at2759"/>
<dbReference type="PANTHER" id="PTHR37984:SF5">
    <property type="entry name" value="PROTEIN NYNRIN-LIKE"/>
    <property type="match status" value="1"/>
</dbReference>
<protein>
    <recommendedName>
        <fullName evidence="1">Integrase catalytic domain-containing protein</fullName>
    </recommendedName>
</protein>
<reference evidence="2 3" key="1">
    <citation type="journal article" date="2017" name="Curr. Biol.">
        <title>The Evolution of Venom by Co-option of Single-Copy Genes.</title>
        <authorList>
            <person name="Martinson E.O."/>
            <person name="Mrinalini"/>
            <person name="Kelkar Y.D."/>
            <person name="Chang C.H."/>
            <person name="Werren J.H."/>
        </authorList>
    </citation>
    <scope>NUCLEOTIDE SEQUENCE [LARGE SCALE GENOMIC DNA]</scope>
    <source>
        <strain evidence="2 3">Alberta</strain>
        <tissue evidence="2">Whole body</tissue>
    </source>
</reference>
<dbReference type="SUPFAM" id="SSF53098">
    <property type="entry name" value="Ribonuclease H-like"/>
    <property type="match status" value="1"/>
</dbReference>
<comment type="caution">
    <text evidence="2">The sequence shown here is derived from an EMBL/GenBank/DDBJ whole genome shotgun (WGS) entry which is preliminary data.</text>
</comment>
<dbReference type="InterPro" id="IPR050951">
    <property type="entry name" value="Retrovirus_Pol_polyprotein"/>
</dbReference>
<name>A0A232EDK7_9HYME</name>
<dbReference type="PROSITE" id="PS50994">
    <property type="entry name" value="INTEGRASE"/>
    <property type="match status" value="1"/>
</dbReference>
<feature type="domain" description="Integrase catalytic" evidence="1">
    <location>
        <begin position="1"/>
        <end position="122"/>
    </location>
</feature>
<gene>
    <name evidence="2" type="ORF">TSAR_016666</name>
</gene>
<dbReference type="GO" id="GO:0003676">
    <property type="term" value="F:nucleic acid binding"/>
    <property type="evidence" value="ECO:0007669"/>
    <property type="project" value="InterPro"/>
</dbReference>
<keyword evidence="3" id="KW-1185">Reference proteome</keyword>
<dbReference type="InterPro" id="IPR036397">
    <property type="entry name" value="RNaseH_sf"/>
</dbReference>